<feature type="domain" description="Glycosyltransferase subfamily 4-like N-terminal" evidence="4">
    <location>
        <begin position="20"/>
        <end position="186"/>
    </location>
</feature>
<dbReference type="GO" id="GO:1901137">
    <property type="term" value="P:carbohydrate derivative biosynthetic process"/>
    <property type="evidence" value="ECO:0007669"/>
    <property type="project" value="UniProtKB-ARBA"/>
</dbReference>
<accession>A0A1H4NKY3</accession>
<dbReference type="InterPro" id="IPR050194">
    <property type="entry name" value="Glycosyltransferase_grp1"/>
</dbReference>
<name>A0A1H4NKY3_9MICO</name>
<keyword evidence="2" id="KW-0328">Glycosyltransferase</keyword>
<reference evidence="6" key="1">
    <citation type="submission" date="2016-10" db="EMBL/GenBank/DDBJ databases">
        <authorList>
            <person name="Varghese N."/>
            <person name="Submissions S."/>
        </authorList>
    </citation>
    <scope>NUCLEOTIDE SEQUENCE [LARGE SCALE GENOMIC DNA]</scope>
    <source>
        <strain evidence="6">DSM 16089</strain>
    </source>
</reference>
<dbReference type="InterPro" id="IPR028098">
    <property type="entry name" value="Glyco_trans_4-like_N"/>
</dbReference>
<dbReference type="EMBL" id="FNSQ01000005">
    <property type="protein sequence ID" value="SEB95920.1"/>
    <property type="molecule type" value="Genomic_DNA"/>
</dbReference>
<dbReference type="GO" id="GO:0016758">
    <property type="term" value="F:hexosyltransferase activity"/>
    <property type="evidence" value="ECO:0007669"/>
    <property type="project" value="TreeGrafter"/>
</dbReference>
<keyword evidence="3 5" id="KW-0808">Transferase</keyword>
<evidence type="ECO:0000256" key="2">
    <source>
        <dbReference type="ARBA" id="ARBA00022676"/>
    </source>
</evidence>
<evidence type="ECO:0000256" key="3">
    <source>
        <dbReference type="ARBA" id="ARBA00022679"/>
    </source>
</evidence>
<protein>
    <recommendedName>
        <fullName evidence="1">D-inositol 3-phosphate glycosyltransferase</fullName>
    </recommendedName>
</protein>
<dbReference type="PANTHER" id="PTHR45947:SF3">
    <property type="entry name" value="SULFOQUINOVOSYL TRANSFERASE SQD2"/>
    <property type="match status" value="1"/>
</dbReference>
<dbReference type="Proteomes" id="UP000183750">
    <property type="component" value="Unassembled WGS sequence"/>
</dbReference>
<sequence length="386" mass="41478">MRLTVVSRIFAPEPSAASFRLRAVVNSASRSGHEVTVLTSTAPEALRQVVSDLGPRVRVRRAPVLRDKAGYVRGYLQYMSFDLPVLFRLLTGRRPDVVLVEPPPTTGSVVRIVCAIRRIPYVYYAADVWSDAARMTGAPSAVVSVVRAMEKFAMRGARRLLSVSTGVTERLGEWGLATHAVTVGNGIDLEQFRAEGEAADLGAPYFVYAGTASEVHGAIIFADAFERLLATNPDARLVFVGQGAEWDAIAEVASRLPDGSIVMKPRMEPEQVAVWLRGACASLASVRTGGGYDFAFPTKIYASAACGTPVIYAGTGPGHRFVDESPAGDAVPYDVAAVTAAMRRSLESRVDIEQRRAIARWAAETVDIDLVAARAVDVLASESRPV</sequence>
<dbReference type="PANTHER" id="PTHR45947">
    <property type="entry name" value="SULFOQUINOVOSYL TRANSFERASE SQD2"/>
    <property type="match status" value="1"/>
</dbReference>
<dbReference type="SUPFAM" id="SSF53756">
    <property type="entry name" value="UDP-Glycosyltransferase/glycogen phosphorylase"/>
    <property type="match status" value="1"/>
</dbReference>
<proteinExistence type="predicted"/>
<dbReference type="Pfam" id="PF13692">
    <property type="entry name" value="Glyco_trans_1_4"/>
    <property type="match status" value="1"/>
</dbReference>
<gene>
    <name evidence="5" type="ORF">SAMN04489807_2510</name>
</gene>
<dbReference type="Pfam" id="PF13579">
    <property type="entry name" value="Glyco_trans_4_4"/>
    <property type="match status" value="1"/>
</dbReference>
<dbReference type="RefSeq" id="WP_060927291.1">
    <property type="nucleotide sequence ID" value="NZ_FNSQ01000005.1"/>
</dbReference>
<evidence type="ECO:0000259" key="4">
    <source>
        <dbReference type="Pfam" id="PF13579"/>
    </source>
</evidence>
<evidence type="ECO:0000256" key="1">
    <source>
        <dbReference type="ARBA" id="ARBA00021292"/>
    </source>
</evidence>
<dbReference type="Gene3D" id="3.40.50.2000">
    <property type="entry name" value="Glycogen Phosphorylase B"/>
    <property type="match status" value="2"/>
</dbReference>
<keyword evidence="6" id="KW-1185">Reference proteome</keyword>
<evidence type="ECO:0000313" key="5">
    <source>
        <dbReference type="EMBL" id="SEB95920.1"/>
    </source>
</evidence>
<dbReference type="CDD" id="cd03794">
    <property type="entry name" value="GT4_WbuB-like"/>
    <property type="match status" value="1"/>
</dbReference>
<dbReference type="AlphaFoldDB" id="A0A1H4NKY3"/>
<evidence type="ECO:0000313" key="6">
    <source>
        <dbReference type="Proteomes" id="UP000183750"/>
    </source>
</evidence>
<organism evidence="5 6">
    <name type="scientific">Microbacterium hydrocarbonoxydans</name>
    <dbReference type="NCBI Taxonomy" id="273678"/>
    <lineage>
        <taxon>Bacteria</taxon>
        <taxon>Bacillati</taxon>
        <taxon>Actinomycetota</taxon>
        <taxon>Actinomycetes</taxon>
        <taxon>Micrococcales</taxon>
        <taxon>Microbacteriaceae</taxon>
        <taxon>Microbacterium</taxon>
    </lineage>
</organism>
<dbReference type="OrthoDB" id="3657271at2"/>